<dbReference type="InterPro" id="IPR036514">
    <property type="entry name" value="SGNH_hydro_sf"/>
</dbReference>
<keyword evidence="3" id="KW-0378">Hydrolase</keyword>
<keyword evidence="1" id="KW-0732">Signal</keyword>
<name>A0A517W0R2_9PLAN</name>
<dbReference type="RefSeq" id="WP_144987826.1">
    <property type="nucleotide sequence ID" value="NZ_CP037920.1"/>
</dbReference>
<sequence precursor="true">MHKIVSIYLTVCVFALLQNASAAEVINAGVGGNRSSQLLKRLNRDVLAHHPSVVVLMVGTNDRLNSGGFVEAKVYKQNVNTLIDRIEASSAKVLLMTPPPCIPELLFSRHDPEKFSDQSPVQRMQEVRSILLDISQKRKIPLLDFHQYLIQNKIADQQKTSVIRNVANSGLKDGVHLTPQGYQLLAKLVAQKLVMENLNIEKVICFGDSLTQGSTKVNYPAYLKQILADQSKLTE</sequence>
<dbReference type="InterPro" id="IPR013830">
    <property type="entry name" value="SGNH_hydro"/>
</dbReference>
<gene>
    <name evidence="3" type="ORF">V144x_43520</name>
</gene>
<evidence type="ECO:0000313" key="3">
    <source>
        <dbReference type="EMBL" id="QDT98843.1"/>
    </source>
</evidence>
<feature type="chain" id="PRO_5021747628" evidence="1">
    <location>
        <begin position="23"/>
        <end position="235"/>
    </location>
</feature>
<dbReference type="PANTHER" id="PTHR30383">
    <property type="entry name" value="THIOESTERASE 1/PROTEASE 1/LYSOPHOSPHOLIPASE L1"/>
    <property type="match status" value="1"/>
</dbReference>
<dbReference type="Pfam" id="PF13472">
    <property type="entry name" value="Lipase_GDSL_2"/>
    <property type="match status" value="1"/>
</dbReference>
<evidence type="ECO:0000313" key="4">
    <source>
        <dbReference type="Proteomes" id="UP000318704"/>
    </source>
</evidence>
<evidence type="ECO:0000256" key="1">
    <source>
        <dbReference type="SAM" id="SignalP"/>
    </source>
</evidence>
<organism evidence="3 4">
    <name type="scientific">Gimesia aquarii</name>
    <dbReference type="NCBI Taxonomy" id="2527964"/>
    <lineage>
        <taxon>Bacteria</taxon>
        <taxon>Pseudomonadati</taxon>
        <taxon>Planctomycetota</taxon>
        <taxon>Planctomycetia</taxon>
        <taxon>Planctomycetales</taxon>
        <taxon>Planctomycetaceae</taxon>
        <taxon>Gimesia</taxon>
    </lineage>
</organism>
<dbReference type="SUPFAM" id="SSF52266">
    <property type="entry name" value="SGNH hydrolase"/>
    <property type="match status" value="1"/>
</dbReference>
<dbReference type="CDD" id="cd00229">
    <property type="entry name" value="SGNH_hydrolase"/>
    <property type="match status" value="1"/>
</dbReference>
<protein>
    <submittedName>
        <fullName evidence="3">Multifunctional acyl-CoA thioesterase I and protease I and lysophospholipase L1</fullName>
    </submittedName>
</protein>
<reference evidence="3 4" key="1">
    <citation type="submission" date="2019-03" db="EMBL/GenBank/DDBJ databases">
        <title>Deep-cultivation of Planctomycetes and their phenomic and genomic characterization uncovers novel biology.</title>
        <authorList>
            <person name="Wiegand S."/>
            <person name="Jogler M."/>
            <person name="Boedeker C."/>
            <person name="Pinto D."/>
            <person name="Vollmers J."/>
            <person name="Rivas-Marin E."/>
            <person name="Kohn T."/>
            <person name="Peeters S.H."/>
            <person name="Heuer A."/>
            <person name="Rast P."/>
            <person name="Oberbeckmann S."/>
            <person name="Bunk B."/>
            <person name="Jeske O."/>
            <person name="Meyerdierks A."/>
            <person name="Storesund J.E."/>
            <person name="Kallscheuer N."/>
            <person name="Luecker S."/>
            <person name="Lage O.M."/>
            <person name="Pohl T."/>
            <person name="Merkel B.J."/>
            <person name="Hornburger P."/>
            <person name="Mueller R.-W."/>
            <person name="Bruemmer F."/>
            <person name="Labrenz M."/>
            <person name="Spormann A.M."/>
            <person name="Op den Camp H."/>
            <person name="Overmann J."/>
            <person name="Amann R."/>
            <person name="Jetten M.S.M."/>
            <person name="Mascher T."/>
            <person name="Medema M.H."/>
            <person name="Devos D.P."/>
            <person name="Kaster A.-K."/>
            <person name="Ovreas L."/>
            <person name="Rohde M."/>
            <person name="Galperin M.Y."/>
            <person name="Jogler C."/>
        </authorList>
    </citation>
    <scope>NUCLEOTIDE SEQUENCE [LARGE SCALE GENOMIC DNA]</scope>
    <source>
        <strain evidence="3 4">V144</strain>
    </source>
</reference>
<dbReference type="AlphaFoldDB" id="A0A517W0R2"/>
<dbReference type="GO" id="GO:0008233">
    <property type="term" value="F:peptidase activity"/>
    <property type="evidence" value="ECO:0007669"/>
    <property type="project" value="UniProtKB-KW"/>
</dbReference>
<dbReference type="PANTHER" id="PTHR30383:SF5">
    <property type="entry name" value="SGNH HYDROLASE-TYPE ESTERASE DOMAIN-CONTAINING PROTEIN"/>
    <property type="match status" value="1"/>
</dbReference>
<dbReference type="InterPro" id="IPR051532">
    <property type="entry name" value="Ester_Hydrolysis_Enzymes"/>
</dbReference>
<dbReference type="KEGG" id="gaw:V144x_43520"/>
<dbReference type="GO" id="GO:0004622">
    <property type="term" value="F:phosphatidylcholine lysophospholipase activity"/>
    <property type="evidence" value="ECO:0007669"/>
    <property type="project" value="TreeGrafter"/>
</dbReference>
<dbReference type="EMBL" id="CP037920">
    <property type="protein sequence ID" value="QDT98843.1"/>
    <property type="molecule type" value="Genomic_DNA"/>
</dbReference>
<feature type="signal peptide" evidence="1">
    <location>
        <begin position="1"/>
        <end position="22"/>
    </location>
</feature>
<evidence type="ECO:0000259" key="2">
    <source>
        <dbReference type="Pfam" id="PF13472"/>
    </source>
</evidence>
<dbReference type="Proteomes" id="UP000318704">
    <property type="component" value="Chromosome"/>
</dbReference>
<feature type="domain" description="SGNH hydrolase-type esterase" evidence="2">
    <location>
        <begin position="16"/>
        <end position="184"/>
    </location>
</feature>
<keyword evidence="3" id="KW-0645">Protease</keyword>
<accession>A0A517W0R2</accession>
<dbReference type="GO" id="GO:0006508">
    <property type="term" value="P:proteolysis"/>
    <property type="evidence" value="ECO:0007669"/>
    <property type="project" value="UniProtKB-KW"/>
</dbReference>
<proteinExistence type="predicted"/>
<dbReference type="Gene3D" id="3.40.50.1110">
    <property type="entry name" value="SGNH hydrolase"/>
    <property type="match status" value="1"/>
</dbReference>